<keyword evidence="2" id="KW-1185">Reference proteome</keyword>
<evidence type="ECO:0000313" key="1">
    <source>
        <dbReference type="EMBL" id="PWN53946.1"/>
    </source>
</evidence>
<dbReference type="Proteomes" id="UP000245626">
    <property type="component" value="Unassembled WGS sequence"/>
</dbReference>
<feature type="non-terminal residue" evidence="1">
    <location>
        <position position="52"/>
    </location>
</feature>
<protein>
    <submittedName>
        <fullName evidence="1">Uncharacterized protein</fullName>
    </submittedName>
</protein>
<feature type="non-terminal residue" evidence="1">
    <location>
        <position position="1"/>
    </location>
</feature>
<name>A0ACD0P7C0_9BASI</name>
<organism evidence="1 2">
    <name type="scientific">Violaceomyces palustris</name>
    <dbReference type="NCBI Taxonomy" id="1673888"/>
    <lineage>
        <taxon>Eukaryota</taxon>
        <taxon>Fungi</taxon>
        <taxon>Dikarya</taxon>
        <taxon>Basidiomycota</taxon>
        <taxon>Ustilaginomycotina</taxon>
        <taxon>Ustilaginomycetes</taxon>
        <taxon>Violaceomycetales</taxon>
        <taxon>Violaceomycetaceae</taxon>
        <taxon>Violaceomyces</taxon>
    </lineage>
</organism>
<gene>
    <name evidence="1" type="ORF">IE53DRAFT_302802</name>
</gene>
<evidence type="ECO:0000313" key="2">
    <source>
        <dbReference type="Proteomes" id="UP000245626"/>
    </source>
</evidence>
<sequence>IDPNEPRYCYCDQVSFGDMVACDNDDCSREWFHYGCIGISQPPKGKWYCLFC</sequence>
<reference evidence="1 2" key="1">
    <citation type="journal article" date="2018" name="Mol. Biol. Evol.">
        <title>Broad Genomic Sampling Reveals a Smut Pathogenic Ancestry of the Fungal Clade Ustilaginomycotina.</title>
        <authorList>
            <person name="Kijpornyongpan T."/>
            <person name="Mondo S.J."/>
            <person name="Barry K."/>
            <person name="Sandor L."/>
            <person name="Lee J."/>
            <person name="Lipzen A."/>
            <person name="Pangilinan J."/>
            <person name="LaButti K."/>
            <person name="Hainaut M."/>
            <person name="Henrissat B."/>
            <person name="Grigoriev I.V."/>
            <person name="Spatafora J.W."/>
            <person name="Aime M.C."/>
        </authorList>
    </citation>
    <scope>NUCLEOTIDE SEQUENCE [LARGE SCALE GENOMIC DNA]</scope>
    <source>
        <strain evidence="1 2">SA 807</strain>
    </source>
</reference>
<proteinExistence type="predicted"/>
<dbReference type="EMBL" id="KZ819703">
    <property type="protein sequence ID" value="PWN53946.1"/>
    <property type="molecule type" value="Genomic_DNA"/>
</dbReference>
<accession>A0ACD0P7C0</accession>